<comment type="caution">
    <text evidence="3">The sequence shown here is derived from an EMBL/GenBank/DDBJ whole genome shotgun (WGS) entry which is preliminary data.</text>
</comment>
<dbReference type="Proteomes" id="UP000631114">
    <property type="component" value="Unassembled WGS sequence"/>
</dbReference>
<feature type="region of interest" description="Disordered" evidence="1">
    <location>
        <begin position="199"/>
        <end position="219"/>
    </location>
</feature>
<dbReference type="Pfam" id="PF20428">
    <property type="entry name" value="Sey1_3HB"/>
    <property type="match status" value="1"/>
</dbReference>
<dbReference type="PANTHER" id="PTHR45923:SF20">
    <property type="entry name" value="PROTEIN ROOT HAIR DEFECTIVE 3 HOMOLOG 2"/>
    <property type="match status" value="1"/>
</dbReference>
<evidence type="ECO:0000313" key="4">
    <source>
        <dbReference type="Proteomes" id="UP000631114"/>
    </source>
</evidence>
<reference evidence="3 4" key="1">
    <citation type="submission" date="2020-10" db="EMBL/GenBank/DDBJ databases">
        <title>The Coptis chinensis genome and diversification of protoberbering-type alkaloids.</title>
        <authorList>
            <person name="Wang B."/>
            <person name="Shu S."/>
            <person name="Song C."/>
            <person name="Liu Y."/>
        </authorList>
    </citation>
    <scope>NUCLEOTIDE SEQUENCE [LARGE SCALE GENOMIC DNA]</scope>
    <source>
        <strain evidence="3">HL-2020</strain>
        <tissue evidence="3">Leaf</tissue>
    </source>
</reference>
<dbReference type="OrthoDB" id="1745347at2759"/>
<dbReference type="GO" id="GO:0016320">
    <property type="term" value="P:endoplasmic reticulum membrane fusion"/>
    <property type="evidence" value="ECO:0007669"/>
    <property type="project" value="TreeGrafter"/>
</dbReference>
<dbReference type="GO" id="GO:0005783">
    <property type="term" value="C:endoplasmic reticulum"/>
    <property type="evidence" value="ECO:0007669"/>
    <property type="project" value="TreeGrafter"/>
</dbReference>
<feature type="domain" description="Sey1/RHD3-like three-helix bundle" evidence="2">
    <location>
        <begin position="2"/>
        <end position="217"/>
    </location>
</feature>
<feature type="compositionally biased region" description="Low complexity" evidence="1">
    <location>
        <begin position="199"/>
        <end position="211"/>
    </location>
</feature>
<dbReference type="PANTHER" id="PTHR45923">
    <property type="entry name" value="PROTEIN SEY1"/>
    <property type="match status" value="1"/>
</dbReference>
<sequence>MSGFDKGVVDAAIQQANWDPTKVKEKLRHDIEAHAASVCSEELSELKANEALIELVESLLDVSGQDSWASIRRLLRCEIESALAKFSTSLSGFELDQATYNGMVLDLRQLARSIVEKKAKEEDGKVLIRMKDRFSTVFSHDNDSMPRVWTRKEDIRKITKDACAASLKILFVMAALRLEDKSDKIENVLFSSLMDRNVSVPGSQQSSVGISADPLASNT</sequence>
<protein>
    <recommendedName>
        <fullName evidence="2">Sey1/RHD3-like three-helix bundle domain-containing protein</fullName>
    </recommendedName>
</protein>
<gene>
    <name evidence="3" type="ORF">IFM89_005866</name>
</gene>
<evidence type="ECO:0000259" key="2">
    <source>
        <dbReference type="Pfam" id="PF20428"/>
    </source>
</evidence>
<evidence type="ECO:0000256" key="1">
    <source>
        <dbReference type="SAM" id="MobiDB-lite"/>
    </source>
</evidence>
<evidence type="ECO:0000313" key="3">
    <source>
        <dbReference type="EMBL" id="KAF9600280.1"/>
    </source>
</evidence>
<accession>A0A835LMD7</accession>
<name>A0A835LMD7_9MAGN</name>
<dbReference type="GO" id="GO:0003924">
    <property type="term" value="F:GTPase activity"/>
    <property type="evidence" value="ECO:0007669"/>
    <property type="project" value="TreeGrafter"/>
</dbReference>
<organism evidence="3 4">
    <name type="scientific">Coptis chinensis</name>
    <dbReference type="NCBI Taxonomy" id="261450"/>
    <lineage>
        <taxon>Eukaryota</taxon>
        <taxon>Viridiplantae</taxon>
        <taxon>Streptophyta</taxon>
        <taxon>Embryophyta</taxon>
        <taxon>Tracheophyta</taxon>
        <taxon>Spermatophyta</taxon>
        <taxon>Magnoliopsida</taxon>
        <taxon>Ranunculales</taxon>
        <taxon>Ranunculaceae</taxon>
        <taxon>Coptidoideae</taxon>
        <taxon>Coptis</taxon>
    </lineage>
</organism>
<dbReference type="InterPro" id="IPR046758">
    <property type="entry name" value="Sey1/RHD3-like_3HB"/>
</dbReference>
<dbReference type="EMBL" id="JADFTS010000006">
    <property type="protein sequence ID" value="KAF9600280.1"/>
    <property type="molecule type" value="Genomic_DNA"/>
</dbReference>
<dbReference type="AlphaFoldDB" id="A0A835LMD7"/>
<keyword evidence="4" id="KW-1185">Reference proteome</keyword>
<dbReference type="InterPro" id="IPR008803">
    <property type="entry name" value="RHD3/Sey1"/>
</dbReference>
<proteinExistence type="predicted"/>